<evidence type="ECO:0000313" key="2">
    <source>
        <dbReference type="EMBL" id="TRM62846.1"/>
    </source>
</evidence>
<reference evidence="2 3" key="1">
    <citation type="journal article" date="2019" name="New Phytol.">
        <title>Comparative genomics reveals unique wood-decay strategies and fruiting body development in the Schizophyllaceae.</title>
        <authorList>
            <person name="Almasi E."/>
            <person name="Sahu N."/>
            <person name="Krizsan K."/>
            <person name="Balint B."/>
            <person name="Kovacs G.M."/>
            <person name="Kiss B."/>
            <person name="Cseklye J."/>
            <person name="Drula E."/>
            <person name="Henrissat B."/>
            <person name="Nagy I."/>
            <person name="Chovatia M."/>
            <person name="Adam C."/>
            <person name="LaButti K."/>
            <person name="Lipzen A."/>
            <person name="Riley R."/>
            <person name="Grigoriev I.V."/>
            <person name="Nagy L.G."/>
        </authorList>
    </citation>
    <scope>NUCLEOTIDE SEQUENCE [LARGE SCALE GENOMIC DNA]</scope>
    <source>
        <strain evidence="2 3">NL-1724</strain>
    </source>
</reference>
<feature type="compositionally biased region" description="Basic and acidic residues" evidence="1">
    <location>
        <begin position="10"/>
        <end position="20"/>
    </location>
</feature>
<dbReference type="AlphaFoldDB" id="A0A550CDS4"/>
<dbReference type="EMBL" id="VDMD01000011">
    <property type="protein sequence ID" value="TRM62846.1"/>
    <property type="molecule type" value="Genomic_DNA"/>
</dbReference>
<keyword evidence="3" id="KW-1185">Reference proteome</keyword>
<gene>
    <name evidence="2" type="ORF">BD626DRAFT_496675</name>
</gene>
<name>A0A550CDS4_9AGAR</name>
<comment type="caution">
    <text evidence="2">The sequence shown here is derived from an EMBL/GenBank/DDBJ whole genome shotgun (WGS) entry which is preliminary data.</text>
</comment>
<feature type="region of interest" description="Disordered" evidence="1">
    <location>
        <begin position="65"/>
        <end position="88"/>
    </location>
</feature>
<accession>A0A550CDS4</accession>
<organism evidence="2 3">
    <name type="scientific">Schizophyllum amplum</name>
    <dbReference type="NCBI Taxonomy" id="97359"/>
    <lineage>
        <taxon>Eukaryota</taxon>
        <taxon>Fungi</taxon>
        <taxon>Dikarya</taxon>
        <taxon>Basidiomycota</taxon>
        <taxon>Agaricomycotina</taxon>
        <taxon>Agaricomycetes</taxon>
        <taxon>Agaricomycetidae</taxon>
        <taxon>Agaricales</taxon>
        <taxon>Schizophyllaceae</taxon>
        <taxon>Schizophyllum</taxon>
    </lineage>
</organism>
<feature type="region of interest" description="Disordered" evidence="1">
    <location>
        <begin position="1"/>
        <end position="20"/>
    </location>
</feature>
<sequence>MSKQRSHRGRSPERKAWSAAKDPRALVLRTLYDTAVRCMRREECDEQSEPSVEDVDKENQILPEELDKENGRFLEANEQQEVVKDDDKAKNDEMAIFFSRSGPYETSASDKSKRGKVRKFADLERDADIGWEWQPGPGGEILFPRAATPEPEPERPAKRLRLSSSHRALRTISMLPKESQDIEMPGIMGLNGFVVDTTRVFGDDAVDIDFNFDVDNDVYGGGVSAAEACRSPDVPPASVEGSTLTRARRGRAPLATTFLEA</sequence>
<evidence type="ECO:0000313" key="3">
    <source>
        <dbReference type="Proteomes" id="UP000320762"/>
    </source>
</evidence>
<protein>
    <submittedName>
        <fullName evidence="2">Uncharacterized protein</fullName>
    </submittedName>
</protein>
<evidence type="ECO:0000256" key="1">
    <source>
        <dbReference type="SAM" id="MobiDB-lite"/>
    </source>
</evidence>
<dbReference type="Proteomes" id="UP000320762">
    <property type="component" value="Unassembled WGS sequence"/>
</dbReference>
<proteinExistence type="predicted"/>